<dbReference type="GO" id="GO:0070681">
    <property type="term" value="P:glutaminyl-tRNAGln biosynthesis via transamidation"/>
    <property type="evidence" value="ECO:0007669"/>
    <property type="project" value="UniProtKB-UniRule"/>
</dbReference>
<keyword evidence="5 10" id="KW-0653">Protein transport</keyword>
<dbReference type="InterPro" id="IPR036113">
    <property type="entry name" value="Asp/Glu-ADT_sf_sub_c"/>
</dbReference>
<dbReference type="GO" id="GO:0030956">
    <property type="term" value="C:glutamyl-tRNA(Gln) amidotransferase complex"/>
    <property type="evidence" value="ECO:0007669"/>
    <property type="project" value="UniProtKB-UniRule"/>
</dbReference>
<name>A0A7G2F5J0_ARATH</name>
<dbReference type="EMBL" id="LR881469">
    <property type="protein sequence ID" value="CAD5329786.1"/>
    <property type="molecule type" value="Genomic_DNA"/>
</dbReference>
<keyword evidence="4 10" id="KW-0509">mRNA transport</keyword>
<evidence type="ECO:0000256" key="3">
    <source>
        <dbReference type="ARBA" id="ARBA00022448"/>
    </source>
</evidence>
<dbReference type="GO" id="GO:0015031">
    <property type="term" value="P:protein transport"/>
    <property type="evidence" value="ECO:0007669"/>
    <property type="project" value="UniProtKB-KW"/>
</dbReference>
<evidence type="ECO:0000256" key="10">
    <source>
        <dbReference type="RuleBase" id="RU365073"/>
    </source>
</evidence>
<comment type="catalytic activity">
    <reaction evidence="9">
        <text>L-glutamyl-tRNA(Gln) + L-glutamine + ATP + H2O = L-glutaminyl-tRNA(Gln) + L-glutamate + ADP + phosphate + H(+)</text>
        <dbReference type="Rhea" id="RHEA:17521"/>
        <dbReference type="Rhea" id="RHEA-COMP:9681"/>
        <dbReference type="Rhea" id="RHEA-COMP:9684"/>
        <dbReference type="ChEBI" id="CHEBI:15377"/>
        <dbReference type="ChEBI" id="CHEBI:15378"/>
        <dbReference type="ChEBI" id="CHEBI:29985"/>
        <dbReference type="ChEBI" id="CHEBI:30616"/>
        <dbReference type="ChEBI" id="CHEBI:43474"/>
        <dbReference type="ChEBI" id="CHEBI:58359"/>
        <dbReference type="ChEBI" id="CHEBI:78520"/>
        <dbReference type="ChEBI" id="CHEBI:78521"/>
        <dbReference type="ChEBI" id="CHEBI:456216"/>
    </reaction>
</comment>
<protein>
    <recommendedName>
        <fullName evidence="9">Glutamyl-tRNA(Gln) amidotransferase subunit C, chloroplastic/mitochondrial</fullName>
        <shortName evidence="9">Glu-AdT subunit C</shortName>
        <ecNumber evidence="9">6.3.5.-</ecNumber>
    </recommendedName>
</protein>
<evidence type="ECO:0000256" key="4">
    <source>
        <dbReference type="ARBA" id="ARBA00022816"/>
    </source>
</evidence>
<dbReference type="GO" id="GO:0005524">
    <property type="term" value="F:ATP binding"/>
    <property type="evidence" value="ECO:0007669"/>
    <property type="project" value="UniProtKB-KW"/>
</dbReference>
<comment type="subunit">
    <text evidence="9">Subunit of the heterotrimeric GatCAB amidotransferase (AdT) complex, composed of A, B and C subunits.</text>
</comment>
<keyword evidence="9" id="KW-0648">Protein biosynthesis</keyword>
<evidence type="ECO:0000256" key="1">
    <source>
        <dbReference type="ARBA" id="ARBA00004567"/>
    </source>
</evidence>
<dbReference type="Pfam" id="PF07575">
    <property type="entry name" value="Nucleopor_Nup85"/>
    <property type="match status" value="1"/>
</dbReference>
<dbReference type="GO" id="GO:0005643">
    <property type="term" value="C:nuclear pore"/>
    <property type="evidence" value="ECO:0007669"/>
    <property type="project" value="UniProtKB-SubCell"/>
</dbReference>
<dbReference type="Pfam" id="PF02686">
    <property type="entry name" value="GatC"/>
    <property type="match status" value="1"/>
</dbReference>
<evidence type="ECO:0000256" key="5">
    <source>
        <dbReference type="ARBA" id="ARBA00022927"/>
    </source>
</evidence>
<dbReference type="SUPFAM" id="SSF141000">
    <property type="entry name" value="Glu-tRNAGln amidotransferase C subunit"/>
    <property type="match status" value="1"/>
</dbReference>
<comment type="subunit">
    <text evidence="10">Component of the nuclear pore complex (NPC).</text>
</comment>
<keyword evidence="7 10" id="KW-0906">Nuclear pore complex</keyword>
<dbReference type="PANTHER" id="PTHR13373:SF21">
    <property type="entry name" value="NUCLEAR PORE COMPLEX PROTEIN NUP85"/>
    <property type="match status" value="1"/>
</dbReference>
<evidence type="ECO:0000313" key="13">
    <source>
        <dbReference type="Proteomes" id="UP000516314"/>
    </source>
</evidence>
<dbReference type="GO" id="GO:0050567">
    <property type="term" value="F:glutaminyl-tRNA synthase (glutamine-hydrolyzing) activity"/>
    <property type="evidence" value="ECO:0007669"/>
    <property type="project" value="UniProtKB-UniRule"/>
</dbReference>
<evidence type="ECO:0000256" key="6">
    <source>
        <dbReference type="ARBA" id="ARBA00023010"/>
    </source>
</evidence>
<keyword evidence="9" id="KW-0067">ATP-binding</keyword>
<dbReference type="GO" id="GO:0051028">
    <property type="term" value="P:mRNA transport"/>
    <property type="evidence" value="ECO:0007669"/>
    <property type="project" value="UniProtKB-KW"/>
</dbReference>
<reference evidence="12 13" key="1">
    <citation type="submission" date="2020-09" db="EMBL/GenBank/DDBJ databases">
        <authorList>
            <person name="Ashkenazy H."/>
        </authorList>
    </citation>
    <scope>NUCLEOTIDE SEQUENCE [LARGE SCALE GENOMIC DNA]</scope>
    <source>
        <strain evidence="13">cv. Cdm-0</strain>
    </source>
</reference>
<keyword evidence="9" id="KW-0547">Nucleotide-binding</keyword>
<sequence>MPGMSSESGGGELVLFSTKEKTPVLYPLSYGLKSPVHRLSISWGCGNNLRVTVLRNPELRDDDDGEVGGKVVNVRLSGEDGEISDPQWRRIAYGSVSPFALLQSRRNSISSLSKMDMSSSLYQTAWWEYVMEYSRDIKSLLSNTISLPAPLIEDPRSVIKNAEEPTSLKAAWELMELFYADKTCLSWLPERLVDWLSEYDILLSSSHPTIYSKLQDFQKELVGLQAIEDDPRYWEVMASALSVGWLEIVVKLLHLHGSYQLDQLGHRETENGLVEAVAVLISKMPRMRPQLEDGKFGECSAAKPDFMKTRERWQSQITKLECSAFWVQCAHHQTREGLRNMLKIMIGNADCLRAATCNWMELFVSHLLYLRPFTKGLDGMHSLAQKCVQSKPVNTSHKLLRLLIGILGENTEVVLAECSKEFGSWMVAHAMELLTAGSEEGEVLVHEEQRKLGGINMEELHRLVYAQVLSSHALTWQIAPIYLASCEKQGLGLLELLFYRQPVQENQMLIKSLEICRLYELSNVSAKLMKISGVHHWKHGRKGSGIFWLQQARDENCLSVIAQQLFDSVGKSLSDESLKQWEGLVELLGSESQISGGLDFLHKYRDFKRSLKVVHDGKTIDAAHEAVERLVSLMKSPSTPQRFWLPLLHDSLKLLNWPERSLLNVTQTNLMLNKLQELSIARLRPGFIESELSAQAVGSVRLALATNLGRAFLEEFCKLIAKVKKKREESREKLAMATRALLAVIYASPNRCYISPSRIKIQSLTCSSSSHYYQRQSRKNHRIARSYSSDSDSSVLQPPDVARLAQTARISLTPAEIEECETKIRRVIDWFGQLQQVDVNSVEPAIRAEMDGGNLREDAPETFDNRDSIRASIPSFEDAYLKVPKILNKE</sequence>
<gene>
    <name evidence="9" type="primary">GATC</name>
    <name evidence="12" type="ORF">AT9943_LOCUS17358</name>
</gene>
<evidence type="ECO:0000256" key="11">
    <source>
        <dbReference type="SAM" id="Coils"/>
    </source>
</evidence>
<keyword evidence="9" id="KW-0150">Chloroplast</keyword>
<dbReference type="PANTHER" id="PTHR13373">
    <property type="entry name" value="FROUNT PROTEIN-RELATED"/>
    <property type="match status" value="1"/>
</dbReference>
<keyword evidence="8 10" id="KW-0539">Nucleus</keyword>
<dbReference type="HAMAP" id="MF_00122">
    <property type="entry name" value="GatC"/>
    <property type="match status" value="1"/>
</dbReference>
<dbReference type="InterPro" id="IPR011502">
    <property type="entry name" value="Nucleoporin_Nup85"/>
</dbReference>
<comment type="subcellular location">
    <subcellularLocation>
        <location evidence="9">Mitochondrion</location>
    </subcellularLocation>
    <subcellularLocation>
        <location evidence="9">Plastid</location>
        <location evidence="9">Chloroplast</location>
    </subcellularLocation>
    <subcellularLocation>
        <location evidence="1 10">Nucleus</location>
        <location evidence="1 10">Nuclear pore complex</location>
    </subcellularLocation>
</comment>
<dbReference type="Gene3D" id="1.10.20.60">
    <property type="entry name" value="Glu-tRNAGln amidotransferase C subunit, N-terminal domain"/>
    <property type="match status" value="1"/>
</dbReference>
<dbReference type="Proteomes" id="UP000516314">
    <property type="component" value="Chromosome 4"/>
</dbReference>
<dbReference type="NCBIfam" id="TIGR00135">
    <property type="entry name" value="gatC"/>
    <property type="match status" value="1"/>
</dbReference>
<keyword evidence="9" id="KW-0496">Mitochondrion</keyword>
<dbReference type="GO" id="GO:0006450">
    <property type="term" value="P:regulation of translational fidelity"/>
    <property type="evidence" value="ECO:0007669"/>
    <property type="project" value="InterPro"/>
</dbReference>
<keyword evidence="11" id="KW-0175">Coiled coil</keyword>
<dbReference type="GO" id="GO:0009507">
    <property type="term" value="C:chloroplast"/>
    <property type="evidence" value="ECO:0007669"/>
    <property type="project" value="UniProtKB-SubCell"/>
</dbReference>
<keyword evidence="3 10" id="KW-0813">Transport</keyword>
<evidence type="ECO:0000313" key="12">
    <source>
        <dbReference type="EMBL" id="CAD5329786.1"/>
    </source>
</evidence>
<keyword evidence="10" id="KW-0472">Membrane</keyword>
<evidence type="ECO:0000256" key="2">
    <source>
        <dbReference type="ARBA" id="ARBA00005573"/>
    </source>
</evidence>
<proteinExistence type="inferred from homology"/>
<evidence type="ECO:0000256" key="9">
    <source>
        <dbReference type="HAMAP-Rule" id="MF_03149"/>
    </source>
</evidence>
<dbReference type="InterPro" id="IPR003837">
    <property type="entry name" value="GatC"/>
</dbReference>
<organism evidence="12 13">
    <name type="scientific">Arabidopsis thaliana</name>
    <name type="common">Mouse-ear cress</name>
    <dbReference type="NCBI Taxonomy" id="3702"/>
    <lineage>
        <taxon>Eukaryota</taxon>
        <taxon>Viridiplantae</taxon>
        <taxon>Streptophyta</taxon>
        <taxon>Embryophyta</taxon>
        <taxon>Tracheophyta</taxon>
        <taxon>Spermatophyta</taxon>
        <taxon>Magnoliopsida</taxon>
        <taxon>eudicotyledons</taxon>
        <taxon>Gunneridae</taxon>
        <taxon>Pentapetalae</taxon>
        <taxon>rosids</taxon>
        <taxon>malvids</taxon>
        <taxon>Brassicales</taxon>
        <taxon>Brassicaceae</taxon>
        <taxon>Camelineae</taxon>
        <taxon>Arabidopsis</taxon>
    </lineage>
</organism>
<dbReference type="GO" id="GO:0031965">
    <property type="term" value="C:nuclear membrane"/>
    <property type="evidence" value="ECO:0007669"/>
    <property type="project" value="UniProtKB-UniRule"/>
</dbReference>
<evidence type="ECO:0000256" key="8">
    <source>
        <dbReference type="ARBA" id="ARBA00023242"/>
    </source>
</evidence>
<comment type="similarity">
    <text evidence="2 10">Belongs to the nucleoporin Nup85 family.</text>
</comment>
<keyword evidence="9" id="KW-0934">Plastid</keyword>
<dbReference type="GO" id="GO:0032543">
    <property type="term" value="P:mitochondrial translation"/>
    <property type="evidence" value="ECO:0007669"/>
    <property type="project" value="UniProtKB-UniRule"/>
</dbReference>
<dbReference type="EC" id="6.3.5.-" evidence="9"/>
<feature type="coiled-coil region" evidence="11">
    <location>
        <begin position="713"/>
        <end position="740"/>
    </location>
</feature>
<keyword evidence="9" id="KW-0436">Ligase</keyword>
<evidence type="ECO:0000256" key="7">
    <source>
        <dbReference type="ARBA" id="ARBA00023132"/>
    </source>
</evidence>
<dbReference type="GO" id="GO:0005739">
    <property type="term" value="C:mitochondrion"/>
    <property type="evidence" value="ECO:0007669"/>
    <property type="project" value="UniProtKB-SubCell"/>
</dbReference>
<accession>A0A7G2F5J0</accession>
<dbReference type="AlphaFoldDB" id="A0A7G2F5J0"/>
<comment type="function">
    <text evidence="9">Allows the formation of correctly charged Gln-tRNA(Gln) through the transamidation of misacylated Glu-tRNA(Gln) in chloroplasts and mitochondria. The reaction takes place in the presence of glutamine and ATP through an activated gamma-phospho-Glu-tRNA(Gln).</text>
</comment>
<comment type="function">
    <text evidence="10">Functions as a component of the nuclear pore complex (NPC).</text>
</comment>
<comment type="similarity">
    <text evidence="9">Belongs to the GatC family.</text>
</comment>
<keyword evidence="6 10" id="KW-0811">Translocation</keyword>